<feature type="compositionally biased region" description="Basic residues" evidence="8">
    <location>
        <begin position="1476"/>
        <end position="1487"/>
    </location>
</feature>
<feature type="compositionally biased region" description="Gly residues" evidence="8">
    <location>
        <begin position="363"/>
        <end position="384"/>
    </location>
</feature>
<dbReference type="InterPro" id="IPR051059">
    <property type="entry name" value="VerF-like"/>
</dbReference>
<organism evidence="10 11">
    <name type="scientific">Pseudozyma flocculosa</name>
    <dbReference type="NCBI Taxonomy" id="84751"/>
    <lineage>
        <taxon>Eukaryota</taxon>
        <taxon>Fungi</taxon>
        <taxon>Dikarya</taxon>
        <taxon>Basidiomycota</taxon>
        <taxon>Ustilaginomycotina</taxon>
        <taxon>Ustilaginomycetes</taxon>
        <taxon>Ustilaginales</taxon>
        <taxon>Ustilaginaceae</taxon>
        <taxon>Pseudozyma</taxon>
    </lineage>
</organism>
<dbReference type="PROSITE" id="PS00028">
    <property type="entry name" value="ZINC_FINGER_C2H2_1"/>
    <property type="match status" value="2"/>
</dbReference>
<keyword evidence="4 7" id="KW-0863">Zinc-finger</keyword>
<dbReference type="InterPro" id="IPR036236">
    <property type="entry name" value="Znf_C2H2_sf"/>
</dbReference>
<feature type="region of interest" description="Disordered" evidence="8">
    <location>
        <begin position="73"/>
        <end position="329"/>
    </location>
</feature>
<dbReference type="EMBL" id="OOIP01000006">
    <property type="protein sequence ID" value="SPO37281.1"/>
    <property type="molecule type" value="Genomic_DNA"/>
</dbReference>
<feature type="compositionally biased region" description="Gly residues" evidence="8">
    <location>
        <begin position="1108"/>
        <end position="1119"/>
    </location>
</feature>
<feature type="domain" description="C2H2-type" evidence="9">
    <location>
        <begin position="43"/>
        <end position="70"/>
    </location>
</feature>
<dbReference type="Proteomes" id="UP000323386">
    <property type="component" value="Unassembled WGS sequence"/>
</dbReference>
<dbReference type="PANTHER" id="PTHR40626:SF11">
    <property type="entry name" value="ZINC FINGER PROTEIN YPR022C"/>
    <property type="match status" value="1"/>
</dbReference>
<dbReference type="SUPFAM" id="SSF57667">
    <property type="entry name" value="beta-beta-alpha zinc fingers"/>
    <property type="match status" value="1"/>
</dbReference>
<evidence type="ECO:0000256" key="2">
    <source>
        <dbReference type="ARBA" id="ARBA00022723"/>
    </source>
</evidence>
<keyword evidence="2" id="KW-0479">Metal-binding</keyword>
<proteinExistence type="predicted"/>
<evidence type="ECO:0000259" key="9">
    <source>
        <dbReference type="PROSITE" id="PS50157"/>
    </source>
</evidence>
<feature type="compositionally biased region" description="Low complexity" evidence="8">
    <location>
        <begin position="211"/>
        <end position="233"/>
    </location>
</feature>
<evidence type="ECO:0000256" key="1">
    <source>
        <dbReference type="ARBA" id="ARBA00004123"/>
    </source>
</evidence>
<dbReference type="InterPro" id="IPR007219">
    <property type="entry name" value="XnlR_reg_dom"/>
</dbReference>
<dbReference type="GO" id="GO:0000981">
    <property type="term" value="F:DNA-binding transcription factor activity, RNA polymerase II-specific"/>
    <property type="evidence" value="ECO:0007669"/>
    <property type="project" value="InterPro"/>
</dbReference>
<sequence length="1563" mass="159805">MAKKDSTQPDQRFACDRPGCDKSYSRPDHLLRHKLNHDVDRVLCCNQCDRTFVRQDLLVRHLERHALRGKTLGRWSNKAKDKAEGSGSSSSRPKASRRASKAAKVSHEPSDSENEFLDPALGPHPPHAAAAAAGQGGADFDDSFGRYPGPSSYGDLPPDAGPSPSSWAAAGGYEAAGHPLDLSSGAMSSHHAPPHPQHHHHHPPHQHSQHDPAASQWSPPGASASSATALSPPFRRSTTMPFASVYGDASTRNGGPSPADLLPYDGSSSSGGGRALAAGGSAGPPGGSGSTGGSGRGPSSAPTYDELDGGSGSRHPPPPPAPWHSGAYPASATTTAVGRTMAEGASASDPTSFRWLGPDDLGGDGSGEGGAGGVGHSAGAEGGGSYAPPPSGAYYAGWPEASGAGAGADVGGSAGPGTGPGDEGQAVASANQSSAVGMGAPAAGAAGTSGAPRQAASMAMPPLANHDIFPFAPPTIDHTADYGWLFDGMDPFGSSSAFPGLGRFDASRGQSQASAGFSPSSSDGLGGFLGSFGGGSQNGGNSVGGGGNGGHGGHGGGGPGGANAATGRSGGGGGETASFGRGMSSDGFLMSGSEAEPPNALEDLAYFASLQAEIPSRVTFHVDPVAHHRLLVFLSSVSELPNSPLFTPSALRCYIYLFFAKFNRLYPLLHEPTFAASTTDPMLLSAVVVIGAHFAALPAHELAVRIAQKIWGAIVSLEDFRPARATLPMLQAMVLTECFGKMMSSRPQHEMSHLFHNFIITLARRNAVFNPSASATSAQPTGSSYEETDEFWRGWAREEEKKRIALFAFMLDAQHATTFRHIPALSAFQIQLNLPCSDDEWSKASPDAWKQHRRRTNYKAPTPFIPALKACLSPGKTPHELDAFPRFVLLHGLMSIAYDLHWKQNILLGAENSAGSSTAAAGAGGGGKGNAGGDGSGGNGGGVGGSGIGIGNWKDRLSAAYSSLQARMDIAYIKAEDDSNARLIHRATPSLVSAAQVTLFADTIDIQIYAGLPSVLGRFIDRATFNASRRSVKEWAKTSDGATAVWHAVNFLRTSLLGSGTEAFGTIQPWRPSQGFAESDVRDRNGNGAGGDDDDAYSIGGRRDSSPGLGGGAGGGVGGKRSPDRETGLDEVLHHRWCQYLCALVIWAYGHALATPRGSQPATASSTRRPSTSIPRVNNVPDAPFPLQGPYVRRNAAAAAGQTNAPPLKPEAVDFLERMSTKSPEGIAAVDCKCYTKSVLELVEKELRGSRWELGREASGVLRKLISNHALPEWDRSDVGGTGNSSSSSHRHHPHAGQSSNSNGGSGGGGGGGSGGSGGGPGGSGGGNSDGFKRPPAANGGGGPGDDSARGNSSIATNAKSSQVEAEPASSAASRHRGTDPGLGHRSAPANKPSRDGVAAIDDGGHADRQVPGGDGNAGTRNDSLKRELEIDADGSGSGGGGVGSRPPPARRMRSSPGPAKDRAMSSSSTEAASTHHQHHHHQHSHHKDGNSGRLHGERREDETRAAQQQQPRDGSNAPAPYATASSGPSANPRGGGGGGGGDRAIGSSAGGMGSSKAAALTA</sequence>
<dbReference type="Pfam" id="PF00096">
    <property type="entry name" value="zf-C2H2"/>
    <property type="match status" value="2"/>
</dbReference>
<keyword evidence="6" id="KW-0539">Nucleus</keyword>
<dbReference type="Pfam" id="PF04082">
    <property type="entry name" value="Fungal_trans"/>
    <property type="match status" value="1"/>
</dbReference>
<reference evidence="10 11" key="1">
    <citation type="submission" date="2018-03" db="EMBL/GenBank/DDBJ databases">
        <authorList>
            <person name="Guldener U."/>
        </authorList>
    </citation>
    <scope>NUCLEOTIDE SEQUENCE [LARGE SCALE GENOMIC DNA]</scope>
    <source>
        <strain evidence="10 11">DAOM196992</strain>
    </source>
</reference>
<name>A0A5C3F1X0_9BASI</name>
<feature type="compositionally biased region" description="Gly residues" evidence="8">
    <location>
        <begin position="528"/>
        <end position="561"/>
    </location>
</feature>
<feature type="compositionally biased region" description="Gly residues" evidence="8">
    <location>
        <begin position="269"/>
        <end position="296"/>
    </location>
</feature>
<dbReference type="GO" id="GO:0006351">
    <property type="term" value="P:DNA-templated transcription"/>
    <property type="evidence" value="ECO:0007669"/>
    <property type="project" value="InterPro"/>
</dbReference>
<dbReference type="PANTHER" id="PTHR40626">
    <property type="entry name" value="MIP31509P"/>
    <property type="match status" value="1"/>
</dbReference>
<keyword evidence="11" id="KW-1185">Reference proteome</keyword>
<feature type="compositionally biased region" description="Low complexity" evidence="8">
    <location>
        <begin position="162"/>
        <end position="172"/>
    </location>
</feature>
<feature type="compositionally biased region" description="Gly residues" evidence="8">
    <location>
        <begin position="1304"/>
        <end position="1329"/>
    </location>
</feature>
<feature type="compositionally biased region" description="Polar residues" evidence="8">
    <location>
        <begin position="1353"/>
        <end position="1364"/>
    </location>
</feature>
<feature type="region of interest" description="Disordered" evidence="8">
    <location>
        <begin position="1156"/>
        <end position="1189"/>
    </location>
</feature>
<keyword evidence="3" id="KW-0677">Repeat</keyword>
<feature type="region of interest" description="Disordered" evidence="8">
    <location>
        <begin position="405"/>
        <end position="453"/>
    </location>
</feature>
<dbReference type="GO" id="GO:0000785">
    <property type="term" value="C:chromatin"/>
    <property type="evidence" value="ECO:0007669"/>
    <property type="project" value="TreeGrafter"/>
</dbReference>
<evidence type="ECO:0000256" key="5">
    <source>
        <dbReference type="ARBA" id="ARBA00022833"/>
    </source>
</evidence>
<protein>
    <submittedName>
        <fullName evidence="10">Related to C2H2 zinc finger protein</fullName>
    </submittedName>
</protein>
<feature type="region of interest" description="Disordered" evidence="8">
    <location>
        <begin position="342"/>
        <end position="384"/>
    </location>
</feature>
<dbReference type="GO" id="GO:0005634">
    <property type="term" value="C:nucleus"/>
    <property type="evidence" value="ECO:0007669"/>
    <property type="project" value="UniProtKB-SubCell"/>
</dbReference>
<gene>
    <name evidence="10" type="ORF">PSFLO_02754</name>
</gene>
<dbReference type="OrthoDB" id="1405595at2759"/>
<feature type="region of interest" description="Disordered" evidence="8">
    <location>
        <begin position="1273"/>
        <end position="1563"/>
    </location>
</feature>
<accession>A0A5C3F1X0</accession>
<dbReference type="SMART" id="SM00355">
    <property type="entry name" value="ZnF_C2H2"/>
    <property type="match status" value="2"/>
</dbReference>
<feature type="compositionally biased region" description="Basic residues" evidence="8">
    <location>
        <begin position="192"/>
        <end position="207"/>
    </location>
</feature>
<evidence type="ECO:0000256" key="6">
    <source>
        <dbReference type="ARBA" id="ARBA00023242"/>
    </source>
</evidence>
<evidence type="ECO:0000256" key="8">
    <source>
        <dbReference type="SAM" id="MobiDB-lite"/>
    </source>
</evidence>
<comment type="subcellular location">
    <subcellularLocation>
        <location evidence="1">Nucleus</location>
    </subcellularLocation>
</comment>
<keyword evidence="5" id="KW-0862">Zinc</keyword>
<evidence type="ECO:0000313" key="10">
    <source>
        <dbReference type="EMBL" id="SPO37281.1"/>
    </source>
</evidence>
<dbReference type="GO" id="GO:0000978">
    <property type="term" value="F:RNA polymerase II cis-regulatory region sequence-specific DNA binding"/>
    <property type="evidence" value="ECO:0007669"/>
    <property type="project" value="InterPro"/>
</dbReference>
<dbReference type="PROSITE" id="PS50157">
    <property type="entry name" value="ZINC_FINGER_C2H2_2"/>
    <property type="match status" value="2"/>
</dbReference>
<dbReference type="CDD" id="cd12148">
    <property type="entry name" value="fungal_TF_MHR"/>
    <property type="match status" value="1"/>
</dbReference>
<evidence type="ECO:0000313" key="11">
    <source>
        <dbReference type="Proteomes" id="UP000323386"/>
    </source>
</evidence>
<dbReference type="Gene3D" id="3.30.160.60">
    <property type="entry name" value="Classic Zinc Finger"/>
    <property type="match status" value="1"/>
</dbReference>
<feature type="compositionally biased region" description="Gly residues" evidence="8">
    <location>
        <begin position="405"/>
        <end position="422"/>
    </location>
</feature>
<dbReference type="GO" id="GO:0008270">
    <property type="term" value="F:zinc ion binding"/>
    <property type="evidence" value="ECO:0007669"/>
    <property type="project" value="UniProtKB-KW"/>
</dbReference>
<feature type="region of interest" description="Disordered" evidence="8">
    <location>
        <begin position="528"/>
        <end position="577"/>
    </location>
</feature>
<evidence type="ECO:0000256" key="4">
    <source>
        <dbReference type="ARBA" id="ARBA00022771"/>
    </source>
</evidence>
<evidence type="ECO:0000256" key="3">
    <source>
        <dbReference type="ARBA" id="ARBA00022737"/>
    </source>
</evidence>
<feature type="domain" description="C2H2-type" evidence="9">
    <location>
        <begin position="13"/>
        <end position="42"/>
    </location>
</feature>
<feature type="compositionally biased region" description="Gly residues" evidence="8">
    <location>
        <begin position="1534"/>
        <end position="1554"/>
    </location>
</feature>
<feature type="compositionally biased region" description="Basic and acidic residues" evidence="8">
    <location>
        <begin position="1488"/>
        <end position="1505"/>
    </location>
</feature>
<feature type="compositionally biased region" description="Low complexity" evidence="8">
    <location>
        <begin position="423"/>
        <end position="451"/>
    </location>
</feature>
<feature type="region of interest" description="Disordered" evidence="8">
    <location>
        <begin position="1068"/>
        <end position="1126"/>
    </location>
</feature>
<feature type="compositionally biased region" description="Low complexity" evidence="8">
    <location>
        <begin position="1161"/>
        <end position="1176"/>
    </location>
</feature>
<evidence type="ECO:0000256" key="7">
    <source>
        <dbReference type="PROSITE-ProRule" id="PRU00042"/>
    </source>
</evidence>
<dbReference type="InterPro" id="IPR013087">
    <property type="entry name" value="Znf_C2H2_type"/>
</dbReference>
<feature type="compositionally biased region" description="Low complexity" evidence="8">
    <location>
        <begin position="1466"/>
        <end position="1475"/>
    </location>
</feature>